<gene>
    <name evidence="2" type="ORF">A4H97_22925</name>
</gene>
<organism evidence="2 3">
    <name type="scientific">Niastella yeongjuensis</name>
    <dbReference type="NCBI Taxonomy" id="354355"/>
    <lineage>
        <taxon>Bacteria</taxon>
        <taxon>Pseudomonadati</taxon>
        <taxon>Bacteroidota</taxon>
        <taxon>Chitinophagia</taxon>
        <taxon>Chitinophagales</taxon>
        <taxon>Chitinophagaceae</taxon>
        <taxon>Niastella</taxon>
    </lineage>
</organism>
<dbReference type="PROSITE" id="PS50994">
    <property type="entry name" value="INTEGRASE"/>
    <property type="match status" value="1"/>
</dbReference>
<evidence type="ECO:0000259" key="1">
    <source>
        <dbReference type="PROSITE" id="PS50994"/>
    </source>
</evidence>
<dbReference type="GO" id="GO:0003676">
    <property type="term" value="F:nucleic acid binding"/>
    <property type="evidence" value="ECO:0007669"/>
    <property type="project" value="InterPro"/>
</dbReference>
<dbReference type="SUPFAM" id="SSF46689">
    <property type="entry name" value="Homeodomain-like"/>
    <property type="match status" value="1"/>
</dbReference>
<evidence type="ECO:0000313" key="3">
    <source>
        <dbReference type="Proteomes" id="UP000192610"/>
    </source>
</evidence>
<dbReference type="Pfam" id="PF13683">
    <property type="entry name" value="rve_3"/>
    <property type="match status" value="1"/>
</dbReference>
<dbReference type="SUPFAM" id="SSF53098">
    <property type="entry name" value="Ribonuclease H-like"/>
    <property type="match status" value="1"/>
</dbReference>
<dbReference type="NCBIfam" id="NF033577">
    <property type="entry name" value="transpos_IS481"/>
    <property type="match status" value="1"/>
</dbReference>
<dbReference type="PANTHER" id="PTHR35004:SF7">
    <property type="entry name" value="INTEGRASE PROTEIN"/>
    <property type="match status" value="1"/>
</dbReference>
<dbReference type="OrthoDB" id="930609at2"/>
<name>A0A1V9F7E4_9BACT</name>
<protein>
    <submittedName>
        <fullName evidence="2">Integrase</fullName>
    </submittedName>
</protein>
<dbReference type="InterPro" id="IPR012337">
    <property type="entry name" value="RNaseH-like_sf"/>
</dbReference>
<sequence length="323" mass="38664">MISQQRSIKARETWIKCCEQLGSVSKAARKCGIPRSTLYRWIKRYQTEGKESLKGYSKRPKKLARLKINEELEALIKSIRQEYKFGPQAISTHLLRLYSLNLSIATIWRVLKKHEVPNLKKYRKQNEYIRYSRPIPGDRVQLDVTKVGPRCYQFTAIDDCTRMRALKLYPNKKAESTVDFLGYVLDTFQFPIQRVQTDWGTEFFNDLFQYELAEHFIKFRPIKPRSPHLNGKVERSQYTDKSEFYATISRKDRNLQLTPQLLDWQNFYNHKRPHAFLNGQTPFERYLDLEHLIPIQPDVTATYWEKPVEIQPRNSQWYYRKRN</sequence>
<dbReference type="InterPro" id="IPR001584">
    <property type="entry name" value="Integrase_cat-core"/>
</dbReference>
<dbReference type="InterPro" id="IPR009057">
    <property type="entry name" value="Homeodomain-like_sf"/>
</dbReference>
<dbReference type="InterPro" id="IPR047656">
    <property type="entry name" value="IS481-like_transpos"/>
</dbReference>
<dbReference type="PANTHER" id="PTHR35004">
    <property type="entry name" value="TRANSPOSASE RV3428C-RELATED"/>
    <property type="match status" value="1"/>
</dbReference>
<dbReference type="InterPro" id="IPR036397">
    <property type="entry name" value="RNaseH_sf"/>
</dbReference>
<dbReference type="Proteomes" id="UP000192610">
    <property type="component" value="Unassembled WGS sequence"/>
</dbReference>
<evidence type="ECO:0000313" key="2">
    <source>
        <dbReference type="EMBL" id="OQP54339.1"/>
    </source>
</evidence>
<dbReference type="GO" id="GO:0015074">
    <property type="term" value="P:DNA integration"/>
    <property type="evidence" value="ECO:0007669"/>
    <property type="project" value="InterPro"/>
</dbReference>
<feature type="domain" description="Integrase catalytic" evidence="1">
    <location>
        <begin position="130"/>
        <end position="290"/>
    </location>
</feature>
<dbReference type="RefSeq" id="WP_081197650.1">
    <property type="nucleotide sequence ID" value="NZ_FOCZ01000011.1"/>
</dbReference>
<comment type="caution">
    <text evidence="2">The sequence shown here is derived from an EMBL/GenBank/DDBJ whole genome shotgun (WGS) entry which is preliminary data.</text>
</comment>
<dbReference type="Gene3D" id="3.30.420.10">
    <property type="entry name" value="Ribonuclease H-like superfamily/Ribonuclease H"/>
    <property type="match status" value="1"/>
</dbReference>
<dbReference type="Pfam" id="PF13518">
    <property type="entry name" value="HTH_28"/>
    <property type="match status" value="1"/>
</dbReference>
<keyword evidence="3" id="KW-1185">Reference proteome</keyword>
<dbReference type="EMBL" id="LVXG01000004">
    <property type="protein sequence ID" value="OQP54339.1"/>
    <property type="molecule type" value="Genomic_DNA"/>
</dbReference>
<dbReference type="AlphaFoldDB" id="A0A1V9F7E4"/>
<proteinExistence type="predicted"/>
<reference evidence="3" key="1">
    <citation type="submission" date="2016-04" db="EMBL/GenBank/DDBJ databases">
        <authorList>
            <person name="Chen L."/>
            <person name="Zhuang W."/>
            <person name="Wang G."/>
        </authorList>
    </citation>
    <scope>NUCLEOTIDE SEQUENCE [LARGE SCALE GENOMIC DNA]</scope>
    <source>
        <strain evidence="3">17621</strain>
    </source>
</reference>
<dbReference type="Gene3D" id="1.10.10.60">
    <property type="entry name" value="Homeodomain-like"/>
    <property type="match status" value="1"/>
</dbReference>
<dbReference type="InterPro" id="IPR055247">
    <property type="entry name" value="InsJ-like_HTH"/>
</dbReference>
<accession>A0A1V9F7E4</accession>